<keyword evidence="7" id="KW-1185">Reference proteome</keyword>
<evidence type="ECO:0000313" key="7">
    <source>
        <dbReference type="Proteomes" id="UP001150569"/>
    </source>
</evidence>
<dbReference type="PANTHER" id="PTHR12789:SF0">
    <property type="entry name" value="DENSITY-REGULATED PROTEIN"/>
    <property type="match status" value="1"/>
</dbReference>
<evidence type="ECO:0000259" key="5">
    <source>
        <dbReference type="PROSITE" id="PS50296"/>
    </source>
</evidence>
<dbReference type="PROSITE" id="PS50296">
    <property type="entry name" value="SUI1"/>
    <property type="match status" value="1"/>
</dbReference>
<comment type="subunit">
    <text evidence="2 4">Interacts with the 40S ribosomal subunit.</text>
</comment>
<gene>
    <name evidence="6" type="primary">TMA22_1</name>
    <name evidence="6" type="ORF">IWQ60_003182</name>
</gene>
<dbReference type="InterPro" id="IPR001950">
    <property type="entry name" value="SUI1"/>
</dbReference>
<dbReference type="PANTHER" id="PTHR12789">
    <property type="entry name" value="DENSITY-REGULATED PROTEIN HOMOLOG"/>
    <property type="match status" value="1"/>
</dbReference>
<evidence type="ECO:0000256" key="4">
    <source>
        <dbReference type="RuleBase" id="RU361273"/>
    </source>
</evidence>
<proteinExistence type="inferred from homology"/>
<name>A0A9W8AGL3_9FUNG</name>
<comment type="caution">
    <text evidence="6">The sequence shown here is derived from an EMBL/GenBank/DDBJ whole genome shotgun (WGS) entry which is preliminary data.</text>
</comment>
<dbReference type="InterPro" id="IPR036877">
    <property type="entry name" value="SUI1_dom_sf"/>
</dbReference>
<dbReference type="InterPro" id="IPR046447">
    <property type="entry name" value="DENR_C"/>
</dbReference>
<dbReference type="AlphaFoldDB" id="A0A9W8AGL3"/>
<keyword evidence="4" id="KW-0689">Ribosomal protein</keyword>
<dbReference type="InterPro" id="IPR005873">
    <property type="entry name" value="DENR_eukaryotes"/>
</dbReference>
<evidence type="ECO:0000256" key="2">
    <source>
        <dbReference type="ARBA" id="ARBA00011742"/>
    </source>
</evidence>
<dbReference type="Pfam" id="PF21023">
    <property type="entry name" value="DENR_N"/>
    <property type="match status" value="1"/>
</dbReference>
<feature type="domain" description="SUI1" evidence="5">
    <location>
        <begin position="115"/>
        <end position="186"/>
    </location>
</feature>
<dbReference type="InterPro" id="IPR048517">
    <property type="entry name" value="DENR_N"/>
</dbReference>
<evidence type="ECO:0000256" key="3">
    <source>
        <dbReference type="ARBA" id="ARBA00020058"/>
    </source>
</evidence>
<dbReference type="CDD" id="cd11607">
    <property type="entry name" value="DENR_C"/>
    <property type="match status" value="1"/>
</dbReference>
<evidence type="ECO:0000313" key="6">
    <source>
        <dbReference type="EMBL" id="KAJ1927131.1"/>
    </source>
</evidence>
<sequence length="209" mass="22995">MTEVATTPSAPHPGKEVVYCDICTFPVEYCEFGASLPRCQKWLEASHPDLYTRLYSTGELAEKLQRVALATGGAKTATAVAEVEGDSDTKKLAKAIGKEEAKLKRALDKKESTKVVIKRIERTKKKRLTSIANLEVFDIDLKKAAKMFAGRFACGSSLSKNNQNQDEIVIQGDVSEEVKALILKTWPAVPEANIQLVEDKKKKKDEAPA</sequence>
<protein>
    <recommendedName>
        <fullName evidence="3 4">Translation machinery-associated protein 22</fullName>
    </recommendedName>
</protein>
<dbReference type="GO" id="GO:0001731">
    <property type="term" value="P:formation of translation preinitiation complex"/>
    <property type="evidence" value="ECO:0007669"/>
    <property type="project" value="TreeGrafter"/>
</dbReference>
<comment type="domain">
    <text evidence="4">The SUI1 domain may be involved in RNA binding.</text>
</comment>
<dbReference type="Proteomes" id="UP001150569">
    <property type="component" value="Unassembled WGS sequence"/>
</dbReference>
<evidence type="ECO:0000256" key="1">
    <source>
        <dbReference type="ARBA" id="ARBA00007514"/>
    </source>
</evidence>
<dbReference type="NCBIfam" id="TIGR01159">
    <property type="entry name" value="DRP1"/>
    <property type="match status" value="1"/>
</dbReference>
<dbReference type="GO" id="GO:0005737">
    <property type="term" value="C:cytoplasm"/>
    <property type="evidence" value="ECO:0007669"/>
    <property type="project" value="UniProtKB-SubCell"/>
</dbReference>
<accession>A0A9W8AGL3</accession>
<dbReference type="GO" id="GO:1990904">
    <property type="term" value="C:ribonucleoprotein complex"/>
    <property type="evidence" value="ECO:0007669"/>
    <property type="project" value="UniProtKB-KW"/>
</dbReference>
<dbReference type="Pfam" id="PF01253">
    <property type="entry name" value="SUI1"/>
    <property type="match status" value="1"/>
</dbReference>
<dbReference type="GO" id="GO:0005840">
    <property type="term" value="C:ribosome"/>
    <property type="evidence" value="ECO:0007669"/>
    <property type="project" value="UniProtKB-KW"/>
</dbReference>
<dbReference type="GO" id="GO:0003729">
    <property type="term" value="F:mRNA binding"/>
    <property type="evidence" value="ECO:0007669"/>
    <property type="project" value="TreeGrafter"/>
</dbReference>
<comment type="subcellular location">
    <subcellularLocation>
        <location evidence="4">Cytoplasm</location>
    </subcellularLocation>
</comment>
<comment type="similarity">
    <text evidence="1 4">Belongs to the DENR family.</text>
</comment>
<organism evidence="6 7">
    <name type="scientific">Tieghemiomyces parasiticus</name>
    <dbReference type="NCBI Taxonomy" id="78921"/>
    <lineage>
        <taxon>Eukaryota</taxon>
        <taxon>Fungi</taxon>
        <taxon>Fungi incertae sedis</taxon>
        <taxon>Zoopagomycota</taxon>
        <taxon>Kickxellomycotina</taxon>
        <taxon>Dimargaritomycetes</taxon>
        <taxon>Dimargaritales</taxon>
        <taxon>Dimargaritaceae</taxon>
        <taxon>Tieghemiomyces</taxon>
    </lineage>
</organism>
<dbReference type="EMBL" id="JANBPT010000132">
    <property type="protein sequence ID" value="KAJ1927131.1"/>
    <property type="molecule type" value="Genomic_DNA"/>
</dbReference>
<reference evidence="6" key="1">
    <citation type="submission" date="2022-07" db="EMBL/GenBank/DDBJ databases">
        <title>Phylogenomic reconstructions and comparative analyses of Kickxellomycotina fungi.</title>
        <authorList>
            <person name="Reynolds N.K."/>
            <person name="Stajich J.E."/>
            <person name="Barry K."/>
            <person name="Grigoriev I.V."/>
            <person name="Crous P."/>
            <person name="Smith M.E."/>
        </authorList>
    </citation>
    <scope>NUCLEOTIDE SEQUENCE</scope>
    <source>
        <strain evidence="6">RSA 861</strain>
    </source>
</reference>
<keyword evidence="4" id="KW-0963">Cytoplasm</keyword>
<dbReference type="GO" id="GO:0003743">
    <property type="term" value="F:translation initiation factor activity"/>
    <property type="evidence" value="ECO:0007669"/>
    <property type="project" value="InterPro"/>
</dbReference>
<keyword evidence="4" id="KW-0687">Ribonucleoprotein</keyword>
<dbReference type="OrthoDB" id="277199at2759"/>
<dbReference type="Gene3D" id="3.30.780.10">
    <property type="entry name" value="SUI1-like domain"/>
    <property type="match status" value="1"/>
</dbReference>
<dbReference type="SUPFAM" id="SSF55159">
    <property type="entry name" value="eIF1-like"/>
    <property type="match status" value="1"/>
</dbReference>
<dbReference type="GO" id="GO:0002188">
    <property type="term" value="P:translation reinitiation"/>
    <property type="evidence" value="ECO:0007669"/>
    <property type="project" value="TreeGrafter"/>
</dbReference>
<dbReference type="InterPro" id="IPR050318">
    <property type="entry name" value="DENR/SUI1_TIF"/>
</dbReference>